<dbReference type="SUPFAM" id="SSF53067">
    <property type="entry name" value="Actin-like ATPase domain"/>
    <property type="match status" value="1"/>
</dbReference>
<dbReference type="Gene3D" id="3.30.420.40">
    <property type="match status" value="2"/>
</dbReference>
<accession>A0A2W4WIW8</accession>
<dbReference type="InterPro" id="IPR000600">
    <property type="entry name" value="ROK"/>
</dbReference>
<name>A0A2W4WIW8_9CYAN</name>
<dbReference type="AlphaFoldDB" id="A0A2W4WIW8"/>
<proteinExistence type="inferred from homology"/>
<comment type="caution">
    <text evidence="2">The sequence shown here is derived from an EMBL/GenBank/DDBJ whole genome shotgun (WGS) entry which is preliminary data.</text>
</comment>
<dbReference type="InterPro" id="IPR043129">
    <property type="entry name" value="ATPase_NBD"/>
</dbReference>
<dbReference type="Proteomes" id="UP000249467">
    <property type="component" value="Unassembled WGS sequence"/>
</dbReference>
<reference evidence="2 3" key="1">
    <citation type="submission" date="2018-04" db="EMBL/GenBank/DDBJ databases">
        <authorList>
            <person name="Go L.Y."/>
            <person name="Mitchell J.A."/>
        </authorList>
    </citation>
    <scope>NUCLEOTIDE SEQUENCE [LARGE SCALE GENOMIC DNA]</scope>
    <source>
        <strain evidence="2">ULC066bin1</strain>
    </source>
</reference>
<evidence type="ECO:0000313" key="2">
    <source>
        <dbReference type="EMBL" id="PZO45093.1"/>
    </source>
</evidence>
<comment type="similarity">
    <text evidence="1">Belongs to the ROK (NagC/XylR) family.</text>
</comment>
<dbReference type="Pfam" id="PF00480">
    <property type="entry name" value="ROK"/>
    <property type="match status" value="1"/>
</dbReference>
<protein>
    <submittedName>
        <fullName evidence="2">Chromosome partitioning protein ParA</fullName>
    </submittedName>
</protein>
<dbReference type="PANTHER" id="PTHR18964:SF149">
    <property type="entry name" value="BIFUNCTIONAL UDP-N-ACETYLGLUCOSAMINE 2-EPIMERASE_N-ACETYLMANNOSAMINE KINASE"/>
    <property type="match status" value="1"/>
</dbReference>
<dbReference type="PANTHER" id="PTHR18964">
    <property type="entry name" value="ROK (REPRESSOR, ORF, KINASE) FAMILY"/>
    <property type="match status" value="1"/>
</dbReference>
<evidence type="ECO:0000313" key="3">
    <source>
        <dbReference type="Proteomes" id="UP000249467"/>
    </source>
</evidence>
<reference evidence="2 3" key="2">
    <citation type="submission" date="2018-06" db="EMBL/GenBank/DDBJ databases">
        <title>Metagenomic assembly of (sub)arctic Cyanobacteria and their associated microbiome from non-axenic cultures.</title>
        <authorList>
            <person name="Baurain D."/>
        </authorList>
    </citation>
    <scope>NUCLEOTIDE SEQUENCE [LARGE SCALE GENOMIC DNA]</scope>
    <source>
        <strain evidence="2">ULC066bin1</strain>
    </source>
</reference>
<dbReference type="EMBL" id="QBML01000001">
    <property type="protein sequence ID" value="PZO45093.1"/>
    <property type="molecule type" value="Genomic_DNA"/>
</dbReference>
<organism evidence="2 3">
    <name type="scientific">Pseudanabaena frigida</name>
    <dbReference type="NCBI Taxonomy" id="945775"/>
    <lineage>
        <taxon>Bacteria</taxon>
        <taxon>Bacillati</taxon>
        <taxon>Cyanobacteriota</taxon>
        <taxon>Cyanophyceae</taxon>
        <taxon>Pseudanabaenales</taxon>
        <taxon>Pseudanabaenaceae</taxon>
        <taxon>Pseudanabaena</taxon>
    </lineage>
</organism>
<evidence type="ECO:0000256" key="1">
    <source>
        <dbReference type="ARBA" id="ARBA00006479"/>
    </source>
</evidence>
<sequence>MSLSTLAIDVGASSIKAIILQDNGISTSTRSHIPTPHPASPDIIISALVDLIAAQDEYDRISIGFPSVVENGVTRGAINLHPDWDGFPLAQVLQSKLGKPIRIANDADVQGCGAIIGQGVELAITLGTGFGSSLFLNGKLLPNLEIGQHIFCDRETYEDRLGQNALDRIGVEVWNIRLLEAILTLYKLFNYDRLYIGGGNSRLVSIDLPQNLADKVKIVSNDLGLIGGLALWQS</sequence>
<gene>
    <name evidence="2" type="ORF">DCF19_00960</name>
</gene>